<dbReference type="EMBL" id="AAPH01000019">
    <property type="protein sequence ID" value="EAS42500.1"/>
    <property type="molecule type" value="Genomic_DNA"/>
</dbReference>
<evidence type="ECO:0000256" key="1">
    <source>
        <dbReference type="SAM" id="SignalP"/>
    </source>
</evidence>
<dbReference type="HOGENOM" id="CLU_030169_0_1_6"/>
<dbReference type="SUPFAM" id="SSF56601">
    <property type="entry name" value="beta-lactamase/transpeptidase-like"/>
    <property type="match status" value="1"/>
</dbReference>
<dbReference type="InterPro" id="IPR050789">
    <property type="entry name" value="Diverse_Enzym_Activities"/>
</dbReference>
<evidence type="ECO:0000259" key="2">
    <source>
        <dbReference type="Pfam" id="PF00144"/>
    </source>
</evidence>
<protein>
    <recommendedName>
        <fullName evidence="2">Beta-lactamase-related domain-containing protein</fullName>
    </recommendedName>
</protein>
<dbReference type="AlphaFoldDB" id="Q1Z213"/>
<dbReference type="InterPro" id="IPR001466">
    <property type="entry name" value="Beta-lactam-related"/>
</dbReference>
<evidence type="ECO:0000313" key="4">
    <source>
        <dbReference type="Proteomes" id="UP000003789"/>
    </source>
</evidence>
<dbReference type="Gene3D" id="3.40.710.10">
    <property type="entry name" value="DD-peptidase/beta-lactamase superfamily"/>
    <property type="match status" value="1"/>
</dbReference>
<reference evidence="3 4" key="1">
    <citation type="submission" date="2006-03" db="EMBL/GenBank/DDBJ databases">
        <authorList>
            <person name="Bartlett D.H."/>
            <person name="Valle G."/>
            <person name="Lauro F.M."/>
            <person name="Vezzi A."/>
            <person name="Simonato F."/>
            <person name="Eloe E."/>
            <person name="Vitulo N."/>
            <person name="Stratton T.K."/>
            <person name="D'angelo M."/>
            <person name="Ferriera S."/>
            <person name="Johnson J."/>
            <person name="Kravitz S."/>
            <person name="Beeson K."/>
            <person name="Sutton G."/>
            <person name="Rogers Y."/>
            <person name="Friedman R."/>
            <person name="Frazier M."/>
            <person name="Venter J.C."/>
        </authorList>
    </citation>
    <scope>NUCLEOTIDE SEQUENCE [LARGE SCALE GENOMIC DNA]</scope>
    <source>
        <strain evidence="3 4">3TCK</strain>
    </source>
</reference>
<dbReference type="Pfam" id="PF00144">
    <property type="entry name" value="Beta-lactamase"/>
    <property type="match status" value="1"/>
</dbReference>
<organism evidence="3 4">
    <name type="scientific">Photobacterium profundum 3TCK</name>
    <dbReference type="NCBI Taxonomy" id="314280"/>
    <lineage>
        <taxon>Bacteria</taxon>
        <taxon>Pseudomonadati</taxon>
        <taxon>Pseudomonadota</taxon>
        <taxon>Gammaproteobacteria</taxon>
        <taxon>Vibrionales</taxon>
        <taxon>Vibrionaceae</taxon>
        <taxon>Photobacterium</taxon>
    </lineage>
</organism>
<sequence length="431" mass="48037">MKKQILSALIGLTIVSGSAFAAKEVHKPDQNFISVIAEAGITQENWDNGKNSKLIMKNAYRMTPHVEVSTRSNDVHRLENPVGFDLASYQGNDFDGPLSLDILMRDRLNMETVVITKDGKLIDEYYWNGTSKDSTHLQMSVTKSFTSLTASIFAAKGMIDMSKPITDYLPELKASKGFSRATVQEVADMRSGIKINFSEGLLWDDRMSNVQNWNGENKYPELKGIIDFASLVGERDDHGAGEYYDYQCTNTEMLAKVVERVTGDTMSDVFEENIWSKVGFEHDAKWMSNNDGEVIASGGLNITTRDVNRMMFVLINEGKNLKGEQIIPKKFIDNLLEGDDDVRSAWLLGKETVITNDAWYKDQIRVFNIEGHKFIAFFGIHGQITVGEPSTGIVIAMNSAQDEMEGIRAFGITLKQVIPTILKGVSAEAAK</sequence>
<gene>
    <name evidence="3" type="ORF">P3TCK_18965</name>
</gene>
<comment type="caution">
    <text evidence="3">The sequence shown here is derived from an EMBL/GenBank/DDBJ whole genome shotgun (WGS) entry which is preliminary data.</text>
</comment>
<name>Q1Z213_9GAMM</name>
<accession>Q1Z213</accession>
<dbReference type="PANTHER" id="PTHR43283">
    <property type="entry name" value="BETA-LACTAMASE-RELATED"/>
    <property type="match status" value="1"/>
</dbReference>
<dbReference type="PANTHER" id="PTHR43283:SF7">
    <property type="entry name" value="BETA-LACTAMASE-RELATED DOMAIN-CONTAINING PROTEIN"/>
    <property type="match status" value="1"/>
</dbReference>
<dbReference type="OrthoDB" id="9814204at2"/>
<feature type="chain" id="PRO_5004198055" description="Beta-lactamase-related domain-containing protein" evidence="1">
    <location>
        <begin position="22"/>
        <end position="431"/>
    </location>
</feature>
<keyword evidence="1" id="KW-0732">Signal</keyword>
<feature type="domain" description="Beta-lactamase-related" evidence="2">
    <location>
        <begin position="113"/>
        <end position="403"/>
    </location>
</feature>
<dbReference type="RefSeq" id="WP_006231701.1">
    <property type="nucleotide sequence ID" value="NZ_CH724135.1"/>
</dbReference>
<feature type="signal peptide" evidence="1">
    <location>
        <begin position="1"/>
        <end position="21"/>
    </location>
</feature>
<proteinExistence type="predicted"/>
<dbReference type="Proteomes" id="UP000003789">
    <property type="component" value="Unassembled WGS sequence"/>
</dbReference>
<evidence type="ECO:0000313" key="3">
    <source>
        <dbReference type="EMBL" id="EAS42500.1"/>
    </source>
</evidence>
<dbReference type="InterPro" id="IPR012338">
    <property type="entry name" value="Beta-lactam/transpept-like"/>
</dbReference>